<protein>
    <recommendedName>
        <fullName evidence="7">Protein quiver</fullName>
    </recommendedName>
</protein>
<comment type="caution">
    <text evidence="4">The sequence shown here is derived from an EMBL/GenBank/DDBJ whole genome shotgun (WGS) entry which is preliminary data.</text>
</comment>
<feature type="signal peptide" evidence="3">
    <location>
        <begin position="1"/>
        <end position="19"/>
    </location>
</feature>
<dbReference type="GO" id="GO:0032222">
    <property type="term" value="P:regulation of synaptic transmission, cholinergic"/>
    <property type="evidence" value="ECO:0007669"/>
    <property type="project" value="InterPro"/>
</dbReference>
<evidence type="ECO:0008006" key="7">
    <source>
        <dbReference type="Google" id="ProtNLM"/>
    </source>
</evidence>
<evidence type="ECO:0000313" key="6">
    <source>
        <dbReference type="Proteomes" id="UP000663860"/>
    </source>
</evidence>
<keyword evidence="2" id="KW-0325">Glycoprotein</keyword>
<dbReference type="Proteomes" id="UP000663868">
    <property type="component" value="Unassembled WGS sequence"/>
</dbReference>
<keyword evidence="1 3" id="KW-0732">Signal</keyword>
<reference evidence="4" key="1">
    <citation type="submission" date="2021-02" db="EMBL/GenBank/DDBJ databases">
        <authorList>
            <person name="Nowell W R."/>
        </authorList>
    </citation>
    <scope>NUCLEOTIDE SEQUENCE</scope>
</reference>
<dbReference type="Proteomes" id="UP000663860">
    <property type="component" value="Unassembled WGS sequence"/>
</dbReference>
<dbReference type="GO" id="GO:0030431">
    <property type="term" value="P:sleep"/>
    <property type="evidence" value="ECO:0007669"/>
    <property type="project" value="InterPro"/>
</dbReference>
<feature type="chain" id="PRO_5036412017" description="Protein quiver" evidence="3">
    <location>
        <begin position="20"/>
        <end position="135"/>
    </location>
</feature>
<dbReference type="EMBL" id="CAJOBB010002059">
    <property type="protein sequence ID" value="CAF3933999.1"/>
    <property type="molecule type" value="Genomic_DNA"/>
</dbReference>
<dbReference type="AlphaFoldDB" id="A0A815MPN8"/>
<accession>A0A815MPN8</accession>
<dbReference type="InterPro" id="IPR031424">
    <property type="entry name" value="QVR-like"/>
</dbReference>
<dbReference type="Pfam" id="PF17064">
    <property type="entry name" value="QVR"/>
    <property type="match status" value="1"/>
</dbReference>
<sequence length="135" mass="14470">MQSIFILLLNLGCISIVDTYKCYTCVALGEGHCNDPFNPTGMTDNEKKEALPHEACIKTKSKLMGTIVVGRTVNASASSCPGGRNGCKEESKDGDTTTICCCTSALCNGVSMVQQKPLIVFLTMSTLATLAYRLY</sequence>
<proteinExistence type="predicted"/>
<evidence type="ECO:0000256" key="3">
    <source>
        <dbReference type="SAM" id="SignalP"/>
    </source>
</evidence>
<evidence type="ECO:0000256" key="2">
    <source>
        <dbReference type="ARBA" id="ARBA00023180"/>
    </source>
</evidence>
<evidence type="ECO:0000256" key="1">
    <source>
        <dbReference type="ARBA" id="ARBA00022729"/>
    </source>
</evidence>
<evidence type="ECO:0000313" key="5">
    <source>
        <dbReference type="EMBL" id="CAF3933999.1"/>
    </source>
</evidence>
<organism evidence="4 6">
    <name type="scientific">Adineta steineri</name>
    <dbReference type="NCBI Taxonomy" id="433720"/>
    <lineage>
        <taxon>Eukaryota</taxon>
        <taxon>Metazoa</taxon>
        <taxon>Spiralia</taxon>
        <taxon>Gnathifera</taxon>
        <taxon>Rotifera</taxon>
        <taxon>Eurotatoria</taxon>
        <taxon>Bdelloidea</taxon>
        <taxon>Adinetida</taxon>
        <taxon>Adinetidae</taxon>
        <taxon>Adineta</taxon>
    </lineage>
</organism>
<name>A0A815MPN8_9BILA</name>
<gene>
    <name evidence="4" type="ORF">IZO911_LOCUS40561</name>
    <name evidence="5" type="ORF">KXQ929_LOCUS24631</name>
</gene>
<dbReference type="InterPro" id="IPR050975">
    <property type="entry name" value="Sleep_regulator"/>
</dbReference>
<dbReference type="PANTHER" id="PTHR33562">
    <property type="entry name" value="ATILLA, ISOFORM B-RELATED-RELATED"/>
    <property type="match status" value="1"/>
</dbReference>
<evidence type="ECO:0000313" key="4">
    <source>
        <dbReference type="EMBL" id="CAF1419106.1"/>
    </source>
</evidence>
<dbReference type="EMBL" id="CAJNOE010001392">
    <property type="protein sequence ID" value="CAF1419106.1"/>
    <property type="molecule type" value="Genomic_DNA"/>
</dbReference>